<gene>
    <name evidence="2" type="ORF">DSM3645_02948</name>
</gene>
<dbReference type="AlphaFoldDB" id="A3ZVQ3"/>
<accession>A3ZVQ3</accession>
<dbReference type="EMBL" id="AANZ01000014">
    <property type="protein sequence ID" value="EAQ79399.1"/>
    <property type="molecule type" value="Genomic_DNA"/>
</dbReference>
<evidence type="ECO:0000313" key="3">
    <source>
        <dbReference type="Proteomes" id="UP000004358"/>
    </source>
</evidence>
<evidence type="ECO:0000256" key="1">
    <source>
        <dbReference type="SAM" id="MobiDB-lite"/>
    </source>
</evidence>
<reference evidence="2 3" key="1">
    <citation type="submission" date="2006-02" db="EMBL/GenBank/DDBJ databases">
        <authorList>
            <person name="Amann R."/>
            <person name="Ferriera S."/>
            <person name="Johnson J."/>
            <person name="Kravitz S."/>
            <person name="Halpern A."/>
            <person name="Remington K."/>
            <person name="Beeson K."/>
            <person name="Tran B."/>
            <person name="Rogers Y.-H."/>
            <person name="Friedman R."/>
            <person name="Venter J.C."/>
        </authorList>
    </citation>
    <scope>NUCLEOTIDE SEQUENCE [LARGE SCALE GENOMIC DNA]</scope>
    <source>
        <strain evidence="2 3">DSM 3645</strain>
    </source>
</reference>
<dbReference type="Proteomes" id="UP000004358">
    <property type="component" value="Unassembled WGS sequence"/>
</dbReference>
<organism evidence="2 3">
    <name type="scientific">Blastopirellula marina DSM 3645</name>
    <dbReference type="NCBI Taxonomy" id="314230"/>
    <lineage>
        <taxon>Bacteria</taxon>
        <taxon>Pseudomonadati</taxon>
        <taxon>Planctomycetota</taxon>
        <taxon>Planctomycetia</taxon>
        <taxon>Pirellulales</taxon>
        <taxon>Pirellulaceae</taxon>
        <taxon>Blastopirellula</taxon>
    </lineage>
</organism>
<protein>
    <submittedName>
        <fullName evidence="2">Uncharacterized protein</fullName>
    </submittedName>
</protein>
<dbReference type="HOGENOM" id="CLU_2951066_0_0_0"/>
<feature type="region of interest" description="Disordered" evidence="1">
    <location>
        <begin position="1"/>
        <end position="27"/>
    </location>
</feature>
<name>A3ZVQ3_9BACT</name>
<proteinExistence type="predicted"/>
<comment type="caution">
    <text evidence="2">The sequence shown here is derived from an EMBL/GenBank/DDBJ whole genome shotgun (WGS) entry which is preliminary data.</text>
</comment>
<feature type="compositionally biased region" description="Polar residues" evidence="1">
    <location>
        <begin position="14"/>
        <end position="27"/>
    </location>
</feature>
<evidence type="ECO:0000313" key="2">
    <source>
        <dbReference type="EMBL" id="EAQ79399.1"/>
    </source>
</evidence>
<sequence>MIQFGSDNPGMTRLQRNTSENPLKSTTYSPGRFAFALQSLVERNCESICASAFGQIIES</sequence>
<dbReference type="STRING" id="314230.DSM3645_02948"/>